<name>A0A9D1NB73_9FIRM</name>
<dbReference type="AlphaFoldDB" id="A0A9D1NB73"/>
<keyword evidence="1" id="KW-0812">Transmembrane</keyword>
<comment type="caution">
    <text evidence="2">The sequence shown here is derived from an EMBL/GenBank/DDBJ whole genome shotgun (WGS) entry which is preliminary data.</text>
</comment>
<dbReference type="EMBL" id="DVOH01000013">
    <property type="protein sequence ID" value="HIU99804.1"/>
    <property type="molecule type" value="Genomic_DNA"/>
</dbReference>
<protein>
    <submittedName>
        <fullName evidence="2">Uncharacterized protein</fullName>
    </submittedName>
</protein>
<proteinExistence type="predicted"/>
<gene>
    <name evidence="2" type="ORF">IAB14_01660</name>
</gene>
<dbReference type="Proteomes" id="UP000886891">
    <property type="component" value="Unassembled WGS sequence"/>
</dbReference>
<feature type="transmembrane region" description="Helical" evidence="1">
    <location>
        <begin position="97"/>
        <end position="122"/>
    </location>
</feature>
<accession>A0A9D1NB73</accession>
<reference evidence="2" key="2">
    <citation type="journal article" date="2021" name="PeerJ">
        <title>Extensive microbial diversity within the chicken gut microbiome revealed by metagenomics and culture.</title>
        <authorList>
            <person name="Gilroy R."/>
            <person name="Ravi A."/>
            <person name="Getino M."/>
            <person name="Pursley I."/>
            <person name="Horton D.L."/>
            <person name="Alikhan N.F."/>
            <person name="Baker D."/>
            <person name="Gharbi K."/>
            <person name="Hall N."/>
            <person name="Watson M."/>
            <person name="Adriaenssens E.M."/>
            <person name="Foster-Nyarko E."/>
            <person name="Jarju S."/>
            <person name="Secka A."/>
            <person name="Antonio M."/>
            <person name="Oren A."/>
            <person name="Chaudhuri R.R."/>
            <person name="La Ragione R."/>
            <person name="Hildebrand F."/>
            <person name="Pallen M.J."/>
        </authorList>
    </citation>
    <scope>NUCLEOTIDE SEQUENCE</scope>
    <source>
        <strain evidence="2">23406</strain>
    </source>
</reference>
<evidence type="ECO:0000313" key="2">
    <source>
        <dbReference type="EMBL" id="HIU99804.1"/>
    </source>
</evidence>
<evidence type="ECO:0000256" key="1">
    <source>
        <dbReference type="SAM" id="Phobius"/>
    </source>
</evidence>
<reference evidence="2" key="1">
    <citation type="submission" date="2020-10" db="EMBL/GenBank/DDBJ databases">
        <authorList>
            <person name="Gilroy R."/>
        </authorList>
    </citation>
    <scope>NUCLEOTIDE SEQUENCE</scope>
    <source>
        <strain evidence="2">23406</strain>
    </source>
</reference>
<sequence>MQILIAICLVALCAVFLTAVLRIVLSDRKARLAYVKNFKKGKFAVIFFIAVPLYWMAHYEGGVDVGGAFLQAVKSTVDLVVLKFDYASVRALMAENMLYRVTMSFCFALVIANAVMFAFALIGERIANRLRALRAVWLAPELFVVVGYNEQNLQIIRSVRREKGDVVLLAPPDRNVLDDLYVLKSAGVSFSEKGDLAELLRRWMGRIGSVRINVIINTGCDARNLILTEAVGRVLEELDQSGFGLGDRKGLQCYVFGEPRNESAFLRFVEKHHGGIRYINKYKLIARDFIERYPLTSAMDARHIDYDSATLYPDVRPKMFLIGFGKTNRQLFMTSVANQQFLTRGEDGRPVEKPVQYFIFDKTDAVNDKQLNHNLYRYDREFVGKVQPDRYLPLPPFPAEERFFRTDVNERSFYETLCKELSDPDAVSDIVIAFGSDLENLDLAEKLSEKIKEWDVAGHTRIFVKIRDGALCEKVIDKLYAQEAGFYTFGNEKEAVYDLRRIVSERAETMAQLRHFRYTLDRFAKEPVSEDERNRLAAREAALEWYDRWSEVQRESNIFACMGLRIKLNLTGYDYAEGGETGEGCDAAFLAHYSAGDPIRYVDGRDGHVVDYSGCPKTLDSLRCTMARQEHQRWNAYMICNGYLPASLDAMVSCSKQELLARREHRNLTTFEGLLQYRKTMAERNGISEDEADVTRYDYQIMDDVLWLLPRCGLRLVPKQDKAPLES</sequence>
<keyword evidence="1" id="KW-1133">Transmembrane helix</keyword>
<keyword evidence="1" id="KW-0472">Membrane</keyword>
<organism evidence="2 3">
    <name type="scientific">Candidatus Stercoripulliclostridium merdipullorum</name>
    <dbReference type="NCBI Taxonomy" id="2840952"/>
    <lineage>
        <taxon>Bacteria</taxon>
        <taxon>Bacillati</taxon>
        <taxon>Bacillota</taxon>
        <taxon>Clostridia</taxon>
        <taxon>Eubacteriales</taxon>
        <taxon>Candidatus Stercoripulliclostridium</taxon>
    </lineage>
</organism>
<evidence type="ECO:0000313" key="3">
    <source>
        <dbReference type="Proteomes" id="UP000886891"/>
    </source>
</evidence>